<evidence type="ECO:0000313" key="1">
    <source>
        <dbReference type="EMBL" id="NEK94213.1"/>
    </source>
</evidence>
<dbReference type="AlphaFoldDB" id="A0A6P0H5K5"/>
<reference evidence="2 4" key="2">
    <citation type="submission" date="2020-02" db="EMBL/GenBank/DDBJ databases">
        <title>The WGS of Modestobacter muralis DSM 100205.</title>
        <authorList>
            <person name="Jiang Z."/>
        </authorList>
    </citation>
    <scope>NUCLEOTIDE SEQUENCE [LARGE SCALE GENOMIC DNA]</scope>
    <source>
        <strain evidence="2 4">DSM 100205</strain>
    </source>
</reference>
<sequence length="217" mass="24841">MISSLTTSVIEQRWPRLYHLTEIGAWPSIERHGLLSTASLLDVYGVVGSDRERLLCQRRPEMRRLERSGVGTAWVRDNKPMNETVLRRTLVGMDVPEYYQALNQRVFFFLDESPLLKLRNAPPYRDRAHEMLVLDTAALLSRYGHMVELSPYNSGAVHPGSRIERGPRPFLPISEYPWEERRGKRPPIAELTVPGEVQDVSGLLIERRRLQPGTGVS</sequence>
<dbReference type="Proteomes" id="UP000468828">
    <property type="component" value="Unassembled WGS sequence"/>
</dbReference>
<evidence type="ECO:0000313" key="4">
    <source>
        <dbReference type="Proteomes" id="UP000471152"/>
    </source>
</evidence>
<gene>
    <name evidence="2" type="ORF">G3R41_08505</name>
    <name evidence="1" type="ORF">GCU67_08500</name>
</gene>
<keyword evidence="3" id="KW-1185">Reference proteome</keyword>
<name>A0A6P0H5K5_9ACTN</name>
<proteinExistence type="predicted"/>
<organism evidence="2 4">
    <name type="scientific">Modestobacter muralis</name>
    <dbReference type="NCBI Taxonomy" id="1608614"/>
    <lineage>
        <taxon>Bacteria</taxon>
        <taxon>Bacillati</taxon>
        <taxon>Actinomycetota</taxon>
        <taxon>Actinomycetes</taxon>
        <taxon>Geodermatophilales</taxon>
        <taxon>Geodermatophilaceae</taxon>
        <taxon>Modestobacter</taxon>
    </lineage>
</organism>
<accession>A0A6P0H5K5</accession>
<protein>
    <recommendedName>
        <fullName evidence="5">DUF4433 domain-containing protein</fullName>
    </recommendedName>
</protein>
<dbReference type="EMBL" id="JAAGWH010000017">
    <property type="protein sequence ID" value="NEK94213.1"/>
    <property type="molecule type" value="Genomic_DNA"/>
</dbReference>
<comment type="caution">
    <text evidence="2">The sequence shown here is derived from an EMBL/GenBank/DDBJ whole genome shotgun (WGS) entry which is preliminary data.</text>
</comment>
<dbReference type="EMBL" id="JAAGWB010000017">
    <property type="protein sequence ID" value="NEN50981.1"/>
    <property type="molecule type" value="Genomic_DNA"/>
</dbReference>
<dbReference type="Proteomes" id="UP000471152">
    <property type="component" value="Unassembled WGS sequence"/>
</dbReference>
<evidence type="ECO:0000313" key="3">
    <source>
        <dbReference type="Proteomes" id="UP000468828"/>
    </source>
</evidence>
<evidence type="ECO:0000313" key="2">
    <source>
        <dbReference type="EMBL" id="NEN50981.1"/>
    </source>
</evidence>
<dbReference type="Pfam" id="PF22531">
    <property type="entry name" value="DUF7002"/>
    <property type="match status" value="1"/>
</dbReference>
<reference evidence="1 3" key="1">
    <citation type="submission" date="2020-01" db="EMBL/GenBank/DDBJ databases">
        <title>the WGS Modestobacter muralis CPCC 204518.</title>
        <authorList>
            <person name="Jiang Z."/>
        </authorList>
    </citation>
    <scope>NUCLEOTIDE SEQUENCE [LARGE SCALE GENOMIC DNA]</scope>
    <source>
        <strain evidence="1 3">DSM 100205</strain>
    </source>
</reference>
<dbReference type="RefSeq" id="WP_163610674.1">
    <property type="nucleotide sequence ID" value="NZ_JAAGWB010000017.1"/>
</dbReference>
<dbReference type="InterPro" id="IPR054271">
    <property type="entry name" value="DUF7002"/>
</dbReference>
<evidence type="ECO:0008006" key="5">
    <source>
        <dbReference type="Google" id="ProtNLM"/>
    </source>
</evidence>